<dbReference type="GO" id="GO:0008010">
    <property type="term" value="F:structural constituent of chitin-based larval cuticle"/>
    <property type="evidence" value="ECO:0007669"/>
    <property type="project" value="TreeGrafter"/>
</dbReference>
<dbReference type="AlphaFoldDB" id="W8CAN6"/>
<protein>
    <submittedName>
        <fullName evidence="3">Larval cuticle protein LCP-17</fullName>
    </submittedName>
</protein>
<dbReference type="PROSITE" id="PS00233">
    <property type="entry name" value="CHIT_BIND_RR_1"/>
    <property type="match status" value="1"/>
</dbReference>
<evidence type="ECO:0000313" key="3">
    <source>
        <dbReference type="EMBL" id="JAC05407.1"/>
    </source>
</evidence>
<dbReference type="GO" id="GO:0062129">
    <property type="term" value="C:chitin-based extracellular matrix"/>
    <property type="evidence" value="ECO:0007669"/>
    <property type="project" value="TreeGrafter"/>
</dbReference>
<evidence type="ECO:0000256" key="1">
    <source>
        <dbReference type="ARBA" id="ARBA00022460"/>
    </source>
</evidence>
<dbReference type="PRINTS" id="PR00947">
    <property type="entry name" value="CUTICLE"/>
</dbReference>
<dbReference type="InterPro" id="IPR050468">
    <property type="entry name" value="Cuticle_Struct_Prot"/>
</dbReference>
<dbReference type="PANTHER" id="PTHR10380">
    <property type="entry name" value="CUTICLE PROTEIN"/>
    <property type="match status" value="1"/>
</dbReference>
<keyword evidence="1 2" id="KW-0193">Cuticle</keyword>
<name>W8CAN6_CERCA</name>
<gene>
    <name evidence="3" type="primary">CU17</name>
</gene>
<sequence length="182" mass="19934">RSSFRPERSILLFEELITRFDYKFPKNSKIKMVKICIVLLICASAFALASAATIRDRPVVIGKPAVVPAVAVVQTEKDFVPILKSVAERKDDGSFVFSYEGADGSYREEVGIVKNAGTDDETLEVSGSYRYLDADGQLIEVRYTAGENGFVPQGTNIPQEISLAAKAAAEFARSHPVEVEVK</sequence>
<dbReference type="InterPro" id="IPR031311">
    <property type="entry name" value="CHIT_BIND_RR_consensus"/>
</dbReference>
<dbReference type="PANTHER" id="PTHR10380:SF233">
    <property type="entry name" value="CUTICULAR PROTEIN 47EB-RELATED"/>
    <property type="match status" value="1"/>
</dbReference>
<dbReference type="Pfam" id="PF00379">
    <property type="entry name" value="Chitin_bind_4"/>
    <property type="match status" value="1"/>
</dbReference>
<dbReference type="EMBL" id="GAMC01001149">
    <property type="protein sequence ID" value="JAC05407.1"/>
    <property type="molecule type" value="mRNA"/>
</dbReference>
<dbReference type="InterPro" id="IPR000618">
    <property type="entry name" value="Insect_cuticle"/>
</dbReference>
<reference evidence="3" key="1">
    <citation type="submission" date="2013-07" db="EMBL/GenBank/DDBJ databases">
        <authorList>
            <person name="Geib S."/>
        </authorList>
    </citation>
    <scope>NUCLEOTIDE SEQUENCE</scope>
</reference>
<reference evidence="3" key="2">
    <citation type="journal article" date="2014" name="BMC Genomics">
        <title>A genomic perspective to assessing quality of mass-reared SIT flies used in Mediterranean fruit fly (Ceratitis capitata) eradication in California.</title>
        <authorList>
            <person name="Calla B."/>
            <person name="Hall B."/>
            <person name="Hou S."/>
            <person name="Geib S.M."/>
        </authorList>
    </citation>
    <scope>NUCLEOTIDE SEQUENCE</scope>
</reference>
<organism evidence="3">
    <name type="scientific">Ceratitis capitata</name>
    <name type="common">Mediterranean fruit fly</name>
    <name type="synonym">Tephritis capitata</name>
    <dbReference type="NCBI Taxonomy" id="7213"/>
    <lineage>
        <taxon>Eukaryota</taxon>
        <taxon>Metazoa</taxon>
        <taxon>Ecdysozoa</taxon>
        <taxon>Arthropoda</taxon>
        <taxon>Hexapoda</taxon>
        <taxon>Insecta</taxon>
        <taxon>Pterygota</taxon>
        <taxon>Neoptera</taxon>
        <taxon>Endopterygota</taxon>
        <taxon>Diptera</taxon>
        <taxon>Brachycera</taxon>
        <taxon>Muscomorpha</taxon>
        <taxon>Tephritoidea</taxon>
        <taxon>Tephritidae</taxon>
        <taxon>Ceratitis</taxon>
        <taxon>Ceratitis</taxon>
    </lineage>
</organism>
<dbReference type="PROSITE" id="PS51155">
    <property type="entry name" value="CHIT_BIND_RR_2"/>
    <property type="match status" value="1"/>
</dbReference>
<accession>W8CAN6</accession>
<proteinExistence type="evidence at transcript level"/>
<dbReference type="OrthoDB" id="6436213at2759"/>
<feature type="non-terminal residue" evidence="3">
    <location>
        <position position="1"/>
    </location>
</feature>
<evidence type="ECO:0000256" key="2">
    <source>
        <dbReference type="PROSITE-ProRule" id="PRU00497"/>
    </source>
</evidence>